<dbReference type="Pfam" id="PF03358">
    <property type="entry name" value="FMN_red"/>
    <property type="match status" value="1"/>
</dbReference>
<evidence type="ECO:0000313" key="3">
    <source>
        <dbReference type="Proteomes" id="UP000244911"/>
    </source>
</evidence>
<gene>
    <name evidence="2" type="ORF">ALP8811_02581</name>
</gene>
<dbReference type="Proteomes" id="UP000244911">
    <property type="component" value="Unassembled WGS sequence"/>
</dbReference>
<reference evidence="2 3" key="1">
    <citation type="submission" date="2018-03" db="EMBL/GenBank/DDBJ databases">
        <authorList>
            <person name="Keele B.F."/>
        </authorList>
    </citation>
    <scope>NUCLEOTIDE SEQUENCE [LARGE SCALE GENOMIC DNA]</scope>
    <source>
        <strain evidence="2 3">CECT 8811</strain>
    </source>
</reference>
<dbReference type="GO" id="GO:0016491">
    <property type="term" value="F:oxidoreductase activity"/>
    <property type="evidence" value="ECO:0007669"/>
    <property type="project" value="UniProtKB-KW"/>
</dbReference>
<accession>A0A2R8ARI9</accession>
<dbReference type="Gene3D" id="3.40.50.360">
    <property type="match status" value="1"/>
</dbReference>
<evidence type="ECO:0000313" key="2">
    <source>
        <dbReference type="EMBL" id="SPF78652.1"/>
    </source>
</evidence>
<sequence>MSKHQLLGMSGSLRKDATNRFLLRNAARLYGDAVYTEADLNLPLYDGDLEVADGIPDSVAQLATQIAEADAVIISTPEYNKMLTGVLKNALDWVSRVKPQPWEGKPVAVMSAAGGRAGGERAQASLVAAMTPFQPRLVIGPEIAVAGSSKEFDADGVLTNERYEANLTKLMAKLRAAVV</sequence>
<dbReference type="OrthoDB" id="9812295at2"/>
<dbReference type="GO" id="GO:0010181">
    <property type="term" value="F:FMN binding"/>
    <property type="evidence" value="ECO:0007669"/>
    <property type="project" value="TreeGrafter"/>
</dbReference>
<feature type="domain" description="NADPH-dependent FMN reductase-like" evidence="1">
    <location>
        <begin position="6"/>
        <end position="146"/>
    </location>
</feature>
<organism evidence="2 3">
    <name type="scientific">Aliiroseovarius pelagivivens</name>
    <dbReference type="NCBI Taxonomy" id="1639690"/>
    <lineage>
        <taxon>Bacteria</taxon>
        <taxon>Pseudomonadati</taxon>
        <taxon>Pseudomonadota</taxon>
        <taxon>Alphaproteobacteria</taxon>
        <taxon>Rhodobacterales</taxon>
        <taxon>Paracoccaceae</taxon>
        <taxon>Aliiroseovarius</taxon>
    </lineage>
</organism>
<protein>
    <submittedName>
        <fullName evidence="2">NAD(P)H-dependent FMN reductase</fullName>
        <ecNumber evidence="2">1.-.-.-</ecNumber>
    </submittedName>
</protein>
<dbReference type="InterPro" id="IPR005025">
    <property type="entry name" value="FMN_Rdtase-like_dom"/>
</dbReference>
<dbReference type="InterPro" id="IPR050712">
    <property type="entry name" value="NAD(P)H-dep_reductase"/>
</dbReference>
<dbReference type="PANTHER" id="PTHR30543">
    <property type="entry name" value="CHROMATE REDUCTASE"/>
    <property type="match status" value="1"/>
</dbReference>
<dbReference type="GO" id="GO:0005829">
    <property type="term" value="C:cytosol"/>
    <property type="evidence" value="ECO:0007669"/>
    <property type="project" value="TreeGrafter"/>
</dbReference>
<dbReference type="RefSeq" id="WP_108857650.1">
    <property type="nucleotide sequence ID" value="NZ_OMOI01000002.1"/>
</dbReference>
<dbReference type="AlphaFoldDB" id="A0A2R8ARI9"/>
<dbReference type="EC" id="1.-.-.-" evidence="2"/>
<dbReference type="EMBL" id="OMOI01000002">
    <property type="protein sequence ID" value="SPF78652.1"/>
    <property type="molecule type" value="Genomic_DNA"/>
</dbReference>
<proteinExistence type="predicted"/>
<keyword evidence="3" id="KW-1185">Reference proteome</keyword>
<dbReference type="SUPFAM" id="SSF52218">
    <property type="entry name" value="Flavoproteins"/>
    <property type="match status" value="1"/>
</dbReference>
<dbReference type="InterPro" id="IPR029039">
    <property type="entry name" value="Flavoprotein-like_sf"/>
</dbReference>
<keyword evidence="2" id="KW-0560">Oxidoreductase</keyword>
<name>A0A2R8ARI9_9RHOB</name>
<dbReference type="PANTHER" id="PTHR30543:SF21">
    <property type="entry name" value="NAD(P)H-DEPENDENT FMN REDUCTASE LOT6"/>
    <property type="match status" value="1"/>
</dbReference>
<evidence type="ECO:0000259" key="1">
    <source>
        <dbReference type="Pfam" id="PF03358"/>
    </source>
</evidence>